<dbReference type="GO" id="GO:0008097">
    <property type="term" value="F:5S rRNA binding"/>
    <property type="evidence" value="ECO:0007669"/>
    <property type="project" value="TreeGrafter"/>
</dbReference>
<proteinExistence type="inferred from homology"/>
<dbReference type="OrthoDB" id="1557988at2759"/>
<gene>
    <name evidence="4" type="ORF">GSCOC_T00010002001</name>
</gene>
<dbReference type="PANTHER" id="PTHR12899">
    <property type="entry name" value="39S RIBOSOMAL PROTEIN L18, MITOCHONDRIAL"/>
    <property type="match status" value="1"/>
</dbReference>
<dbReference type="GO" id="GO:0006412">
    <property type="term" value="P:translation"/>
    <property type="evidence" value="ECO:0007669"/>
    <property type="project" value="InterPro"/>
</dbReference>
<organism evidence="4 5">
    <name type="scientific">Coffea canephora</name>
    <name type="common">Robusta coffee</name>
    <dbReference type="NCBI Taxonomy" id="49390"/>
    <lineage>
        <taxon>Eukaryota</taxon>
        <taxon>Viridiplantae</taxon>
        <taxon>Streptophyta</taxon>
        <taxon>Embryophyta</taxon>
        <taxon>Tracheophyta</taxon>
        <taxon>Spermatophyta</taxon>
        <taxon>Magnoliopsida</taxon>
        <taxon>eudicotyledons</taxon>
        <taxon>Gunneridae</taxon>
        <taxon>Pentapetalae</taxon>
        <taxon>asterids</taxon>
        <taxon>lamiids</taxon>
        <taxon>Gentianales</taxon>
        <taxon>Rubiaceae</taxon>
        <taxon>Ixoroideae</taxon>
        <taxon>Gardenieae complex</taxon>
        <taxon>Bertiereae - Coffeeae clade</taxon>
        <taxon>Coffeeae</taxon>
        <taxon>Coffea</taxon>
    </lineage>
</organism>
<dbReference type="Gramene" id="CDP20006">
    <property type="protein sequence ID" value="CDP20006"/>
    <property type="gene ID" value="GSCOC_T00010002001"/>
</dbReference>
<comment type="similarity">
    <text evidence="1">Belongs to the universal ribosomal protein uL18 family.</text>
</comment>
<dbReference type="Proteomes" id="UP000295252">
    <property type="component" value="Unassembled WGS sequence"/>
</dbReference>
<dbReference type="PANTHER" id="PTHR12899:SF14">
    <property type="entry name" value="F14B2.25_F14B2.25"/>
    <property type="match status" value="1"/>
</dbReference>
<dbReference type="InterPro" id="IPR005484">
    <property type="entry name" value="Ribosomal_uL18_bac/plant/anim"/>
</dbReference>
<evidence type="ECO:0000313" key="4">
    <source>
        <dbReference type="EMBL" id="CDP20006.1"/>
    </source>
</evidence>
<evidence type="ECO:0000256" key="1">
    <source>
        <dbReference type="ARBA" id="ARBA00007116"/>
    </source>
</evidence>
<dbReference type="PhylomeDB" id="A0A068VH15"/>
<evidence type="ECO:0000256" key="2">
    <source>
        <dbReference type="ARBA" id="ARBA00022980"/>
    </source>
</evidence>
<reference evidence="5" key="1">
    <citation type="journal article" date="2014" name="Science">
        <title>The coffee genome provides insight into the convergent evolution of caffeine biosynthesis.</title>
        <authorList>
            <person name="Denoeud F."/>
            <person name="Carretero-Paulet L."/>
            <person name="Dereeper A."/>
            <person name="Droc G."/>
            <person name="Guyot R."/>
            <person name="Pietrella M."/>
            <person name="Zheng C."/>
            <person name="Alberti A."/>
            <person name="Anthony F."/>
            <person name="Aprea G."/>
            <person name="Aury J.M."/>
            <person name="Bento P."/>
            <person name="Bernard M."/>
            <person name="Bocs S."/>
            <person name="Campa C."/>
            <person name="Cenci A."/>
            <person name="Combes M.C."/>
            <person name="Crouzillat D."/>
            <person name="Da Silva C."/>
            <person name="Daddiego L."/>
            <person name="De Bellis F."/>
            <person name="Dussert S."/>
            <person name="Garsmeur O."/>
            <person name="Gayraud T."/>
            <person name="Guignon V."/>
            <person name="Jahn K."/>
            <person name="Jamilloux V."/>
            <person name="Joet T."/>
            <person name="Labadie K."/>
            <person name="Lan T."/>
            <person name="Leclercq J."/>
            <person name="Lepelley M."/>
            <person name="Leroy T."/>
            <person name="Li L.T."/>
            <person name="Librado P."/>
            <person name="Lopez L."/>
            <person name="Munoz A."/>
            <person name="Noel B."/>
            <person name="Pallavicini A."/>
            <person name="Perrotta G."/>
            <person name="Poncet V."/>
            <person name="Pot D."/>
            <person name="Priyono X."/>
            <person name="Rigoreau M."/>
            <person name="Rouard M."/>
            <person name="Rozas J."/>
            <person name="Tranchant-Dubreuil C."/>
            <person name="VanBuren R."/>
            <person name="Zhang Q."/>
            <person name="Andrade A.C."/>
            <person name="Argout X."/>
            <person name="Bertrand B."/>
            <person name="de Kochko A."/>
            <person name="Graziosi G."/>
            <person name="Henry R.J."/>
            <person name="Jayarama X."/>
            <person name="Ming R."/>
            <person name="Nagai C."/>
            <person name="Rounsley S."/>
            <person name="Sankoff D."/>
            <person name="Giuliano G."/>
            <person name="Albert V.A."/>
            <person name="Wincker P."/>
            <person name="Lashermes P."/>
        </authorList>
    </citation>
    <scope>NUCLEOTIDE SEQUENCE [LARGE SCALE GENOMIC DNA]</scope>
    <source>
        <strain evidence="5">cv. DH200-94</strain>
    </source>
</reference>
<dbReference type="GO" id="GO:0005840">
    <property type="term" value="C:ribosome"/>
    <property type="evidence" value="ECO:0007669"/>
    <property type="project" value="UniProtKB-KW"/>
</dbReference>
<dbReference type="GO" id="GO:0003735">
    <property type="term" value="F:structural constituent of ribosome"/>
    <property type="evidence" value="ECO:0007669"/>
    <property type="project" value="InterPro"/>
</dbReference>
<sequence length="128" mass="14369">MGGTTQQQLHLLRIFLSCRKITAQVTKPITESIIAIASTTEPEFLPQLKAKQNRFPRSHNFMDAKIAARIGEKLGLRLKEIGVLNVEIDFNEELLRPVHQQKLVRPIFQNVKRAGINISGAEKLPFGG</sequence>
<dbReference type="AlphaFoldDB" id="A0A068VH15"/>
<dbReference type="SUPFAM" id="SSF53137">
    <property type="entry name" value="Translational machinery components"/>
    <property type="match status" value="1"/>
</dbReference>
<dbReference type="GO" id="GO:1990904">
    <property type="term" value="C:ribonucleoprotein complex"/>
    <property type="evidence" value="ECO:0007669"/>
    <property type="project" value="UniProtKB-KW"/>
</dbReference>
<accession>A0A068VH15</accession>
<evidence type="ECO:0000313" key="5">
    <source>
        <dbReference type="Proteomes" id="UP000295252"/>
    </source>
</evidence>
<protein>
    <submittedName>
        <fullName evidence="4">DH200=94 genomic scaffold, scaffold_823</fullName>
    </submittedName>
</protein>
<evidence type="ECO:0000256" key="3">
    <source>
        <dbReference type="ARBA" id="ARBA00023274"/>
    </source>
</evidence>
<dbReference type="Gene3D" id="3.30.420.100">
    <property type="match status" value="1"/>
</dbReference>
<keyword evidence="5" id="KW-1185">Reference proteome</keyword>
<keyword evidence="3" id="KW-0687">Ribonucleoprotein</keyword>
<name>A0A068VH15_COFCA</name>
<keyword evidence="2" id="KW-0689">Ribosomal protein</keyword>
<dbReference type="OMA" id="SHRFWDA"/>
<dbReference type="InParanoid" id="A0A068VH15"/>
<dbReference type="EMBL" id="HG739907">
    <property type="protein sequence ID" value="CDP20006.1"/>
    <property type="molecule type" value="Genomic_DNA"/>
</dbReference>